<organism evidence="1 2">
    <name type="scientific">Tanacetum coccineum</name>
    <dbReference type="NCBI Taxonomy" id="301880"/>
    <lineage>
        <taxon>Eukaryota</taxon>
        <taxon>Viridiplantae</taxon>
        <taxon>Streptophyta</taxon>
        <taxon>Embryophyta</taxon>
        <taxon>Tracheophyta</taxon>
        <taxon>Spermatophyta</taxon>
        <taxon>Magnoliopsida</taxon>
        <taxon>eudicotyledons</taxon>
        <taxon>Gunneridae</taxon>
        <taxon>Pentapetalae</taxon>
        <taxon>asterids</taxon>
        <taxon>campanulids</taxon>
        <taxon>Asterales</taxon>
        <taxon>Asteraceae</taxon>
        <taxon>Asteroideae</taxon>
        <taxon>Anthemideae</taxon>
        <taxon>Anthemidinae</taxon>
        <taxon>Tanacetum</taxon>
    </lineage>
</organism>
<proteinExistence type="predicted"/>
<protein>
    <submittedName>
        <fullName evidence="1">Uncharacterized protein</fullName>
    </submittedName>
</protein>
<comment type="caution">
    <text evidence="1">The sequence shown here is derived from an EMBL/GenBank/DDBJ whole genome shotgun (WGS) entry which is preliminary data.</text>
</comment>
<keyword evidence="2" id="KW-1185">Reference proteome</keyword>
<reference evidence="1" key="1">
    <citation type="journal article" date="2022" name="Int. J. Mol. Sci.">
        <title>Draft Genome of Tanacetum Coccineum: Genomic Comparison of Closely Related Tanacetum-Family Plants.</title>
        <authorList>
            <person name="Yamashiro T."/>
            <person name="Shiraishi A."/>
            <person name="Nakayama K."/>
            <person name="Satake H."/>
        </authorList>
    </citation>
    <scope>NUCLEOTIDE SEQUENCE</scope>
</reference>
<evidence type="ECO:0000313" key="2">
    <source>
        <dbReference type="Proteomes" id="UP001151760"/>
    </source>
</evidence>
<evidence type="ECO:0000313" key="1">
    <source>
        <dbReference type="EMBL" id="GJT49959.1"/>
    </source>
</evidence>
<dbReference type="EMBL" id="BQNB010016282">
    <property type="protein sequence ID" value="GJT49959.1"/>
    <property type="molecule type" value="Genomic_DNA"/>
</dbReference>
<gene>
    <name evidence="1" type="ORF">Tco_0976116</name>
</gene>
<dbReference type="Proteomes" id="UP001151760">
    <property type="component" value="Unassembled WGS sequence"/>
</dbReference>
<reference evidence="1" key="2">
    <citation type="submission" date="2022-01" db="EMBL/GenBank/DDBJ databases">
        <authorList>
            <person name="Yamashiro T."/>
            <person name="Shiraishi A."/>
            <person name="Satake H."/>
            <person name="Nakayama K."/>
        </authorList>
    </citation>
    <scope>NUCLEOTIDE SEQUENCE</scope>
</reference>
<sequence>MAGLLYNKFKGGKDKVMMEVAVWVMLLVSREIMQKGRQGWLNVIIVKMKDTWLGNALSVTTLKFPIGSWLASLAVEKEFGIMADQRERIIASKDLIVQCISVTTNFKKGSKFV</sequence>
<accession>A0ABQ5EGB2</accession>
<name>A0ABQ5EGB2_9ASTR</name>